<accession>A0AAU7ZSG7</accession>
<reference evidence="1" key="1">
    <citation type="submission" date="2023-08" db="EMBL/GenBank/DDBJ databases">
        <authorList>
            <person name="Messyasz A."/>
            <person name="Mannisto M.K."/>
            <person name="Kerkhof L.J."/>
            <person name="Haggblom M."/>
        </authorList>
    </citation>
    <scope>NUCLEOTIDE SEQUENCE</scope>
    <source>
        <strain evidence="1">X5P6</strain>
    </source>
</reference>
<sequence length="426" mass="47292">MARLFTVASDEALINLIQNSAERLVIVAPGLSKGVAIALVERLQVGKPLSELSITLDTDPEVCRLGYGEIQAVDMLRDALASLERPLHTQAGVRIGLIVADDDVLVYSPTPQLIEAGSTSEEKPNAIRITGAGPQELSFACGGKETSDLGFIQEVGLRDVSDQAVADAKADLEANPPRRFDLVRLERVFNYKLEFVEFSIDGCRLNSRVVSLPADILGLAEKDLQERLRNTFKVFEAGVPFSFEIEDPDDASREIKLTEEYFAKEAKELRKKLKSLGTYGSLIQKRHKPSFEAGVERLRNLLTIYADLVKANIAAKIKETRDGLVESLHKRVKVAPPKKWLDDSLDGTLDDAALLSRLEHAVDEAFLSVEESFDPSITCIFKGVHYETITQDPKFRERIEQHFSQDDAAKLLFEYNASRAEEPTHA</sequence>
<dbReference type="RefSeq" id="WP_353064719.1">
    <property type="nucleotide sequence ID" value="NZ_CP132942.1"/>
</dbReference>
<organism evidence="1">
    <name type="scientific">Tunturiibacter psychrotolerans</name>
    <dbReference type="NCBI Taxonomy" id="3069686"/>
    <lineage>
        <taxon>Bacteria</taxon>
        <taxon>Pseudomonadati</taxon>
        <taxon>Acidobacteriota</taxon>
        <taxon>Terriglobia</taxon>
        <taxon>Terriglobales</taxon>
        <taxon>Acidobacteriaceae</taxon>
        <taxon>Tunturiibacter</taxon>
    </lineage>
</organism>
<dbReference type="KEGG" id="tpsc:RBB77_03015"/>
<reference evidence="1" key="2">
    <citation type="journal article" date="2024" name="Environ. Microbiol.">
        <title>Genome analysis and description of Tunturibacter gen. nov. expands the diversity of Terriglobia in tundra soils.</title>
        <authorList>
            <person name="Messyasz A."/>
            <person name="Mannisto M.K."/>
            <person name="Kerkhof L.J."/>
            <person name="Haggblom M.M."/>
        </authorList>
    </citation>
    <scope>NUCLEOTIDE SEQUENCE</scope>
    <source>
        <strain evidence="1">X5P6</strain>
    </source>
</reference>
<gene>
    <name evidence="1" type="ORF">RBB77_03015</name>
</gene>
<dbReference type="AlphaFoldDB" id="A0AAU7ZSG7"/>
<dbReference type="EMBL" id="CP132942">
    <property type="protein sequence ID" value="XCB33876.1"/>
    <property type="molecule type" value="Genomic_DNA"/>
</dbReference>
<name>A0AAU7ZSG7_9BACT</name>
<proteinExistence type="predicted"/>
<evidence type="ECO:0000313" key="1">
    <source>
        <dbReference type="EMBL" id="XCB33876.1"/>
    </source>
</evidence>
<protein>
    <submittedName>
        <fullName evidence="1">Uncharacterized protein</fullName>
    </submittedName>
</protein>